<dbReference type="GO" id="GO:0005524">
    <property type="term" value="F:ATP binding"/>
    <property type="evidence" value="ECO:0007669"/>
    <property type="project" value="UniProtKB-UniRule"/>
</dbReference>
<dbReference type="EC" id="2.7.11.1" evidence="1"/>
<evidence type="ECO:0000259" key="9">
    <source>
        <dbReference type="PROSITE" id="PS50011"/>
    </source>
</evidence>
<gene>
    <name evidence="10" type="ORF">J2S44_004782</name>
</gene>
<dbReference type="Gene3D" id="1.10.510.10">
    <property type="entry name" value="Transferase(Phosphotransferase) domain 1"/>
    <property type="match status" value="1"/>
</dbReference>
<evidence type="ECO:0000256" key="6">
    <source>
        <dbReference type="ARBA" id="ARBA00022840"/>
    </source>
</evidence>
<comment type="caution">
    <text evidence="10">The sequence shown here is derived from an EMBL/GenBank/DDBJ whole genome shotgun (WGS) entry which is preliminary data.</text>
</comment>
<evidence type="ECO:0000256" key="8">
    <source>
        <dbReference type="SAM" id="MobiDB-lite"/>
    </source>
</evidence>
<keyword evidence="11" id="KW-1185">Reference proteome</keyword>
<dbReference type="Proteomes" id="UP001183629">
    <property type="component" value="Unassembled WGS sequence"/>
</dbReference>
<dbReference type="GO" id="GO:0004674">
    <property type="term" value="F:protein serine/threonine kinase activity"/>
    <property type="evidence" value="ECO:0007669"/>
    <property type="project" value="UniProtKB-KW"/>
</dbReference>
<dbReference type="AlphaFoldDB" id="A0AAE3ZRE5"/>
<dbReference type="InterPro" id="IPR017441">
    <property type="entry name" value="Protein_kinase_ATP_BS"/>
</dbReference>
<reference evidence="10 11" key="1">
    <citation type="submission" date="2023-07" db="EMBL/GenBank/DDBJ databases">
        <title>Sequencing the genomes of 1000 actinobacteria strains.</title>
        <authorList>
            <person name="Klenk H.-P."/>
        </authorList>
    </citation>
    <scope>NUCLEOTIDE SEQUENCE [LARGE SCALE GENOMIC DNA]</scope>
    <source>
        <strain evidence="10 11">DSM 44711</strain>
    </source>
</reference>
<feature type="compositionally biased region" description="Pro residues" evidence="8">
    <location>
        <begin position="339"/>
        <end position="352"/>
    </location>
</feature>
<evidence type="ECO:0000313" key="10">
    <source>
        <dbReference type="EMBL" id="MDR7324532.1"/>
    </source>
</evidence>
<dbReference type="InterPro" id="IPR011009">
    <property type="entry name" value="Kinase-like_dom_sf"/>
</dbReference>
<evidence type="ECO:0000256" key="3">
    <source>
        <dbReference type="ARBA" id="ARBA00022679"/>
    </source>
</evidence>
<feature type="region of interest" description="Disordered" evidence="8">
    <location>
        <begin position="315"/>
        <end position="357"/>
    </location>
</feature>
<dbReference type="Pfam" id="PF00069">
    <property type="entry name" value="Pkinase"/>
    <property type="match status" value="1"/>
</dbReference>
<organism evidence="10 11">
    <name type="scientific">Catenuloplanes niger</name>
    <dbReference type="NCBI Taxonomy" id="587534"/>
    <lineage>
        <taxon>Bacteria</taxon>
        <taxon>Bacillati</taxon>
        <taxon>Actinomycetota</taxon>
        <taxon>Actinomycetes</taxon>
        <taxon>Micromonosporales</taxon>
        <taxon>Micromonosporaceae</taxon>
        <taxon>Catenuloplanes</taxon>
    </lineage>
</organism>
<keyword evidence="2" id="KW-0723">Serine/threonine-protein kinase</keyword>
<evidence type="ECO:0000256" key="7">
    <source>
        <dbReference type="PROSITE-ProRule" id="PRU10141"/>
    </source>
</evidence>
<dbReference type="SUPFAM" id="SSF56112">
    <property type="entry name" value="Protein kinase-like (PK-like)"/>
    <property type="match status" value="1"/>
</dbReference>
<proteinExistence type="predicted"/>
<evidence type="ECO:0000256" key="2">
    <source>
        <dbReference type="ARBA" id="ARBA00022527"/>
    </source>
</evidence>
<evidence type="ECO:0000313" key="11">
    <source>
        <dbReference type="Proteomes" id="UP001183629"/>
    </source>
</evidence>
<evidence type="ECO:0000256" key="4">
    <source>
        <dbReference type="ARBA" id="ARBA00022741"/>
    </source>
</evidence>
<dbReference type="Gene3D" id="3.30.200.20">
    <property type="entry name" value="Phosphorylase Kinase, domain 1"/>
    <property type="match status" value="1"/>
</dbReference>
<dbReference type="PROSITE" id="PS50011">
    <property type="entry name" value="PROTEIN_KINASE_DOM"/>
    <property type="match status" value="1"/>
</dbReference>
<sequence length="449" mass="46653">MPSLHPGGLLARRYRIIDRIGSGGMSVIWRAHDEVLDRTVALKVLAASLAADARFRSLVRQEARAAAAFVHPHVTAVHDYGEEIDPDGTVTAFVVMELLHGEVLEARLVQGPLDRDHAVRVCAEVAEALAAAHRLGIVHRDVTPANVMLTALGAKVLDFGIATHVGAPDEDEEGDTFGTPAYVAPERLDGTPAQPATDVYSLGVLLYETVTGRVPYPAETWDDLTEALAGTAAPPVDGLPDDVAAICLRCLDRDPRARPTAHQLAASLRALLPVPAPPRGRRRVALLAAGALMAVAAVSAALVAGTLLRPPDDAGLAAPSAPAAPDSRAPATAAATTPAPAPASPRHVPVPAPASATAPVPTVREAMAALGHILDDGVARGEITAEAGRDLRNLVRNLEANLTAGGVTDLAPQVRNLHVKVGDRLREGSISTEYATELGAALDRLAIAV</sequence>
<evidence type="ECO:0000256" key="5">
    <source>
        <dbReference type="ARBA" id="ARBA00022777"/>
    </source>
</evidence>
<feature type="binding site" evidence="7">
    <location>
        <position position="43"/>
    </location>
    <ligand>
        <name>ATP</name>
        <dbReference type="ChEBI" id="CHEBI:30616"/>
    </ligand>
</feature>
<keyword evidence="3 10" id="KW-0808">Transferase</keyword>
<name>A0AAE3ZRE5_9ACTN</name>
<protein>
    <recommendedName>
        <fullName evidence="1">non-specific serine/threonine protein kinase</fullName>
        <ecNumber evidence="1">2.7.11.1</ecNumber>
    </recommendedName>
</protein>
<dbReference type="RefSeq" id="WP_310418063.1">
    <property type="nucleotide sequence ID" value="NZ_JAVDYC010000001.1"/>
</dbReference>
<accession>A0AAE3ZRE5</accession>
<dbReference type="PANTHER" id="PTHR43289:SF6">
    <property type="entry name" value="SERINE_THREONINE-PROTEIN KINASE NEKL-3"/>
    <property type="match status" value="1"/>
</dbReference>
<dbReference type="EMBL" id="JAVDYC010000001">
    <property type="protein sequence ID" value="MDR7324532.1"/>
    <property type="molecule type" value="Genomic_DNA"/>
</dbReference>
<dbReference type="InterPro" id="IPR000719">
    <property type="entry name" value="Prot_kinase_dom"/>
</dbReference>
<dbReference type="PROSITE" id="PS00109">
    <property type="entry name" value="PROTEIN_KINASE_TYR"/>
    <property type="match status" value="1"/>
</dbReference>
<keyword evidence="4 7" id="KW-0547">Nucleotide-binding</keyword>
<dbReference type="PROSITE" id="PS00107">
    <property type="entry name" value="PROTEIN_KINASE_ATP"/>
    <property type="match status" value="1"/>
</dbReference>
<feature type="domain" description="Protein kinase" evidence="9">
    <location>
        <begin position="14"/>
        <end position="272"/>
    </location>
</feature>
<evidence type="ECO:0000256" key="1">
    <source>
        <dbReference type="ARBA" id="ARBA00012513"/>
    </source>
</evidence>
<keyword evidence="5 10" id="KW-0418">Kinase</keyword>
<dbReference type="InterPro" id="IPR008266">
    <property type="entry name" value="Tyr_kinase_AS"/>
</dbReference>
<feature type="compositionally biased region" description="Low complexity" evidence="8">
    <location>
        <begin position="315"/>
        <end position="338"/>
    </location>
</feature>
<dbReference type="PANTHER" id="PTHR43289">
    <property type="entry name" value="MITOGEN-ACTIVATED PROTEIN KINASE KINASE KINASE 20-RELATED"/>
    <property type="match status" value="1"/>
</dbReference>
<keyword evidence="6 7" id="KW-0067">ATP-binding</keyword>
<dbReference type="CDD" id="cd14014">
    <property type="entry name" value="STKc_PknB_like"/>
    <property type="match status" value="1"/>
</dbReference>